<evidence type="ECO:0000256" key="7">
    <source>
        <dbReference type="SAM" id="Phobius"/>
    </source>
</evidence>
<organism evidence="9">
    <name type="scientific">marine metagenome</name>
    <dbReference type="NCBI Taxonomy" id="408172"/>
    <lineage>
        <taxon>unclassified sequences</taxon>
        <taxon>metagenomes</taxon>
        <taxon>ecological metagenomes</taxon>
    </lineage>
</organism>
<keyword evidence="5 7" id="KW-1133">Transmembrane helix</keyword>
<dbReference type="InterPro" id="IPR020846">
    <property type="entry name" value="MFS_dom"/>
</dbReference>
<evidence type="ECO:0000256" key="4">
    <source>
        <dbReference type="ARBA" id="ARBA00022692"/>
    </source>
</evidence>
<reference evidence="9" key="1">
    <citation type="submission" date="2018-05" db="EMBL/GenBank/DDBJ databases">
        <authorList>
            <person name="Lanie J.A."/>
            <person name="Ng W.-L."/>
            <person name="Kazmierczak K.M."/>
            <person name="Andrzejewski T.M."/>
            <person name="Davidsen T.M."/>
            <person name="Wayne K.J."/>
            <person name="Tettelin H."/>
            <person name="Glass J.I."/>
            <person name="Rusch D."/>
            <person name="Podicherti R."/>
            <person name="Tsui H.-C.T."/>
            <person name="Winkler M.E."/>
        </authorList>
    </citation>
    <scope>NUCLEOTIDE SEQUENCE</scope>
</reference>
<dbReference type="GO" id="GO:0022857">
    <property type="term" value="F:transmembrane transporter activity"/>
    <property type="evidence" value="ECO:0007669"/>
    <property type="project" value="InterPro"/>
</dbReference>
<dbReference type="SUPFAM" id="SSF103473">
    <property type="entry name" value="MFS general substrate transporter"/>
    <property type="match status" value="1"/>
</dbReference>
<evidence type="ECO:0000313" key="9">
    <source>
        <dbReference type="EMBL" id="SUZ57321.1"/>
    </source>
</evidence>
<feature type="transmembrane region" description="Helical" evidence="7">
    <location>
        <begin position="149"/>
        <end position="173"/>
    </location>
</feature>
<dbReference type="InterPro" id="IPR036259">
    <property type="entry name" value="MFS_trans_sf"/>
</dbReference>
<feature type="transmembrane region" description="Helical" evidence="7">
    <location>
        <begin position="269"/>
        <end position="286"/>
    </location>
</feature>
<evidence type="ECO:0000256" key="1">
    <source>
        <dbReference type="ARBA" id="ARBA00004651"/>
    </source>
</evidence>
<feature type="transmembrane region" description="Helical" evidence="7">
    <location>
        <begin position="334"/>
        <end position="354"/>
    </location>
</feature>
<protein>
    <recommendedName>
        <fullName evidence="8">Major facilitator superfamily (MFS) profile domain-containing protein</fullName>
    </recommendedName>
</protein>
<dbReference type="InterPro" id="IPR010290">
    <property type="entry name" value="TM_effector"/>
</dbReference>
<feature type="transmembrane region" description="Helical" evidence="7">
    <location>
        <begin position="360"/>
        <end position="379"/>
    </location>
</feature>
<sequence>MNMQQVARGWFVYELTSSAVDLGWVTMSFMIPQVLFSLWGGVLADRVSKKSILVAAQSLNAIATLIMALIILIGNVDFWDFIMFGLFNGIVLALSFPARNAFVPDLVDERLIFTAMALNTTSMNFARILAPAFSGFLIAWIAAGDTSSTFGVGIVYVVIGALYLLSAVTMLFVSKSGRAGSRETRKHPLIEILDGLKYVRTHPTVYALIILSIVPFMFGMPLNTLLPAFNEDILLGGPDDLGLLLSAMGIGAILGSLMLAASGDLKHKGTWLVVSCFGWGISTVLFGMAPNLWTAVGVLGLVGWLSSWNMSLNRGLLQVQVARHMRGRIMSIDMMSHGLMPLGVLPVSMIADAYDISTSLIASGAVFVALIGLIVLVSAPVRRLDSMMADVHRANQHREALSAAQRP</sequence>
<name>A0A381NRW3_9ZZZZ</name>
<feature type="transmembrane region" description="Helical" evidence="7">
    <location>
        <begin position="241"/>
        <end position="262"/>
    </location>
</feature>
<dbReference type="EMBL" id="UINC01000555">
    <property type="protein sequence ID" value="SUZ57321.1"/>
    <property type="molecule type" value="Genomic_DNA"/>
</dbReference>
<keyword evidence="3" id="KW-1003">Cell membrane</keyword>
<accession>A0A381NRW3</accession>
<feature type="domain" description="Major facilitator superfamily (MFS) profile" evidence="8">
    <location>
        <begin position="1"/>
        <end position="178"/>
    </location>
</feature>
<feature type="transmembrane region" description="Helical" evidence="7">
    <location>
        <begin position="51"/>
        <end position="75"/>
    </location>
</feature>
<feature type="transmembrane region" description="Helical" evidence="7">
    <location>
        <begin position="81"/>
        <end position="103"/>
    </location>
</feature>
<gene>
    <name evidence="9" type="ORF">METZ01_LOCUS10175</name>
</gene>
<keyword evidence="2" id="KW-0813">Transport</keyword>
<comment type="subcellular location">
    <subcellularLocation>
        <location evidence="1">Cell membrane</location>
        <topology evidence="1">Multi-pass membrane protein</topology>
    </subcellularLocation>
</comment>
<dbReference type="Pfam" id="PF05977">
    <property type="entry name" value="MFS_3"/>
    <property type="match status" value="1"/>
</dbReference>
<proteinExistence type="predicted"/>
<evidence type="ECO:0000256" key="5">
    <source>
        <dbReference type="ARBA" id="ARBA00022989"/>
    </source>
</evidence>
<keyword evidence="6 7" id="KW-0472">Membrane</keyword>
<feature type="transmembrane region" description="Helical" evidence="7">
    <location>
        <begin position="292"/>
        <end position="313"/>
    </location>
</feature>
<feature type="transmembrane region" description="Helical" evidence="7">
    <location>
        <begin position="124"/>
        <end position="143"/>
    </location>
</feature>
<evidence type="ECO:0000256" key="6">
    <source>
        <dbReference type="ARBA" id="ARBA00023136"/>
    </source>
</evidence>
<feature type="transmembrane region" description="Helical" evidence="7">
    <location>
        <begin position="22"/>
        <end position="44"/>
    </location>
</feature>
<dbReference type="PANTHER" id="PTHR23513">
    <property type="entry name" value="INTEGRAL MEMBRANE EFFLUX PROTEIN-RELATED"/>
    <property type="match status" value="1"/>
</dbReference>
<dbReference type="Gene3D" id="1.20.1250.20">
    <property type="entry name" value="MFS general substrate transporter like domains"/>
    <property type="match status" value="2"/>
</dbReference>
<dbReference type="AlphaFoldDB" id="A0A381NRW3"/>
<evidence type="ECO:0000256" key="2">
    <source>
        <dbReference type="ARBA" id="ARBA00022448"/>
    </source>
</evidence>
<dbReference type="CDD" id="cd06173">
    <property type="entry name" value="MFS_MefA_like"/>
    <property type="match status" value="1"/>
</dbReference>
<dbReference type="GO" id="GO:0005886">
    <property type="term" value="C:plasma membrane"/>
    <property type="evidence" value="ECO:0007669"/>
    <property type="project" value="UniProtKB-SubCell"/>
</dbReference>
<feature type="transmembrane region" description="Helical" evidence="7">
    <location>
        <begin position="205"/>
        <end position="229"/>
    </location>
</feature>
<keyword evidence="4 7" id="KW-0812">Transmembrane</keyword>
<dbReference type="PROSITE" id="PS50850">
    <property type="entry name" value="MFS"/>
    <property type="match status" value="1"/>
</dbReference>
<evidence type="ECO:0000259" key="8">
    <source>
        <dbReference type="PROSITE" id="PS50850"/>
    </source>
</evidence>
<dbReference type="PANTHER" id="PTHR23513:SF6">
    <property type="entry name" value="MAJOR FACILITATOR SUPERFAMILY ASSOCIATED DOMAIN-CONTAINING PROTEIN"/>
    <property type="match status" value="1"/>
</dbReference>
<evidence type="ECO:0000256" key="3">
    <source>
        <dbReference type="ARBA" id="ARBA00022475"/>
    </source>
</evidence>